<dbReference type="Gene3D" id="1.20.1730.10">
    <property type="entry name" value="Sodium/glucose cotransporter"/>
    <property type="match status" value="1"/>
</dbReference>
<comment type="caution">
    <text evidence="13">The sequence shown here is derived from an EMBL/GenBank/DDBJ whole genome shotgun (WGS) entry which is preliminary data.</text>
</comment>
<dbReference type="EMBL" id="JADBJN010000002">
    <property type="protein sequence ID" value="KAG5676168.1"/>
    <property type="molecule type" value="Genomic_DNA"/>
</dbReference>
<dbReference type="GO" id="GO:0006814">
    <property type="term" value="P:sodium ion transport"/>
    <property type="evidence" value="ECO:0007669"/>
    <property type="project" value="UniProtKB-KW"/>
</dbReference>
<dbReference type="PANTHER" id="PTHR42985">
    <property type="entry name" value="SODIUM-COUPLED MONOCARBOXYLATE TRANSPORTER"/>
    <property type="match status" value="1"/>
</dbReference>
<feature type="transmembrane region" description="Helical" evidence="12">
    <location>
        <begin position="348"/>
        <end position="372"/>
    </location>
</feature>
<evidence type="ECO:0000256" key="4">
    <source>
        <dbReference type="ARBA" id="ARBA00022475"/>
    </source>
</evidence>
<feature type="transmembrane region" description="Helical" evidence="12">
    <location>
        <begin position="452"/>
        <end position="473"/>
    </location>
</feature>
<organism evidence="13 14">
    <name type="scientific">Polypedilum vanderplanki</name>
    <name type="common">Sleeping chironomid midge</name>
    <dbReference type="NCBI Taxonomy" id="319348"/>
    <lineage>
        <taxon>Eukaryota</taxon>
        <taxon>Metazoa</taxon>
        <taxon>Ecdysozoa</taxon>
        <taxon>Arthropoda</taxon>
        <taxon>Hexapoda</taxon>
        <taxon>Insecta</taxon>
        <taxon>Pterygota</taxon>
        <taxon>Neoptera</taxon>
        <taxon>Endopterygota</taxon>
        <taxon>Diptera</taxon>
        <taxon>Nematocera</taxon>
        <taxon>Chironomoidea</taxon>
        <taxon>Chironomidae</taxon>
        <taxon>Chironominae</taxon>
        <taxon>Polypedilum</taxon>
        <taxon>Polypedilum</taxon>
    </lineage>
</organism>
<evidence type="ECO:0000256" key="7">
    <source>
        <dbReference type="ARBA" id="ARBA00023053"/>
    </source>
</evidence>
<dbReference type="InterPro" id="IPR038377">
    <property type="entry name" value="Na/Glc_symporter_sf"/>
</dbReference>
<evidence type="ECO:0000256" key="2">
    <source>
        <dbReference type="ARBA" id="ARBA00006434"/>
    </source>
</evidence>
<dbReference type="PANTHER" id="PTHR42985:SF38">
    <property type="entry name" value="FI02016P"/>
    <property type="match status" value="1"/>
</dbReference>
<evidence type="ECO:0000313" key="13">
    <source>
        <dbReference type="EMBL" id="KAG5676168.1"/>
    </source>
</evidence>
<dbReference type="GO" id="GO:0015293">
    <property type="term" value="F:symporter activity"/>
    <property type="evidence" value="ECO:0007669"/>
    <property type="project" value="TreeGrafter"/>
</dbReference>
<comment type="similarity">
    <text evidence="2 11">Belongs to the sodium:solute symporter (SSF) (TC 2.A.21) family.</text>
</comment>
<evidence type="ECO:0000256" key="11">
    <source>
        <dbReference type="RuleBase" id="RU362091"/>
    </source>
</evidence>
<keyword evidence="6 12" id="KW-1133">Transmembrane helix</keyword>
<evidence type="ECO:0000256" key="6">
    <source>
        <dbReference type="ARBA" id="ARBA00022989"/>
    </source>
</evidence>
<evidence type="ECO:0008006" key="15">
    <source>
        <dbReference type="Google" id="ProtNLM"/>
    </source>
</evidence>
<dbReference type="Pfam" id="PF00474">
    <property type="entry name" value="SSF"/>
    <property type="match status" value="1"/>
</dbReference>
<dbReference type="PROSITE" id="PS50283">
    <property type="entry name" value="NA_SOLUT_SYMP_3"/>
    <property type="match status" value="1"/>
</dbReference>
<reference evidence="13" key="1">
    <citation type="submission" date="2021-03" db="EMBL/GenBank/DDBJ databases">
        <title>Chromosome level genome of the anhydrobiotic midge Polypedilum vanderplanki.</title>
        <authorList>
            <person name="Yoshida Y."/>
            <person name="Kikawada T."/>
            <person name="Gusev O."/>
        </authorList>
    </citation>
    <scope>NUCLEOTIDE SEQUENCE</scope>
    <source>
        <strain evidence="13">NIAS01</strain>
        <tissue evidence="13">Whole body or cell culture</tissue>
    </source>
</reference>
<dbReference type="CDD" id="cd11492">
    <property type="entry name" value="SLC5sbd_NIS-SMVT"/>
    <property type="match status" value="1"/>
</dbReference>
<sequence length="580" mass="65281">MMENLEEVALHLQRFSWLDYIFFSFMLFLCILIGLYFGFFKKRQASAESEYLVGNRSMHFFPISLSLIASFISGITLLGLPTEVYLHGIQYVYVTFGVLLMGFVMSTFYLPVFYGLEITSSYEYLEMRFDRRLRLFGSILFAVMNVLYLPIVIYIPSLAFNQVTGINVHYTSWFVAAICTFYTSVGGLRAVVWTDVVQTFSMFLALVLVAVKGTIDLKDGGFEYVIDSALETDRLEPPNIGINPLIRHTLWSQVIGGVFYWVQTNAVSQNMIQRYLSLSSLRAGKKSVWIFVFGVITLMMLCSYNGLLMYATYKHCNPLETKLAKAKDQMLPLFVMETLGELKGLSGLFIAGVFSAALSSLSTCLNSMSAVVLEDFVKPFTEKPLTERMINWVMRSTVIVIGVSSVCMVYIVEKAGTVLQLTMSLEAITNGPLFGVFTIGIFLPWINSSSALTGGISGVLFMSWLIFKAQYAIAVGQMNFPPKELAADQCPYSFIPNATISNVSDEYIFPLYKISYMWYTLVGAVFTILISLICSMFIFGFNDPKTIDSQLITPVIRKKIFNSNNKECTRQPAVIKDTEF</sequence>
<feature type="transmembrane region" description="Helical" evidence="12">
    <location>
        <begin position="516"/>
        <end position="541"/>
    </location>
</feature>
<feature type="transmembrane region" description="Helical" evidence="12">
    <location>
        <begin position="167"/>
        <end position="185"/>
    </location>
</feature>
<evidence type="ECO:0000256" key="1">
    <source>
        <dbReference type="ARBA" id="ARBA00004651"/>
    </source>
</evidence>
<evidence type="ECO:0000256" key="8">
    <source>
        <dbReference type="ARBA" id="ARBA00023065"/>
    </source>
</evidence>
<evidence type="ECO:0000256" key="9">
    <source>
        <dbReference type="ARBA" id="ARBA00023136"/>
    </source>
</evidence>
<feature type="transmembrane region" description="Helical" evidence="12">
    <location>
        <begin position="135"/>
        <end position="155"/>
    </location>
</feature>
<protein>
    <recommendedName>
        <fullName evidence="15">Sodium-coupled monocarboxylate transporter 1</fullName>
    </recommendedName>
</protein>
<accession>A0A9J6C2R2</accession>
<feature type="transmembrane region" description="Helical" evidence="12">
    <location>
        <begin position="392"/>
        <end position="412"/>
    </location>
</feature>
<feature type="transmembrane region" description="Helical" evidence="12">
    <location>
        <begin position="60"/>
        <end position="80"/>
    </location>
</feature>
<feature type="transmembrane region" description="Helical" evidence="12">
    <location>
        <begin position="288"/>
        <end position="313"/>
    </location>
</feature>
<evidence type="ECO:0000313" key="14">
    <source>
        <dbReference type="Proteomes" id="UP001107558"/>
    </source>
</evidence>
<keyword evidence="3" id="KW-0813">Transport</keyword>
<evidence type="ECO:0000256" key="12">
    <source>
        <dbReference type="SAM" id="Phobius"/>
    </source>
</evidence>
<name>A0A9J6C2R2_POLVA</name>
<evidence type="ECO:0000256" key="5">
    <source>
        <dbReference type="ARBA" id="ARBA00022692"/>
    </source>
</evidence>
<feature type="transmembrane region" description="Helical" evidence="12">
    <location>
        <begin position="92"/>
        <end position="114"/>
    </location>
</feature>
<dbReference type="InterPro" id="IPR051163">
    <property type="entry name" value="Sodium:Solute_Symporter_SSF"/>
</dbReference>
<dbReference type="InterPro" id="IPR001734">
    <property type="entry name" value="Na/solute_symporter"/>
</dbReference>
<feature type="transmembrane region" description="Helical" evidence="12">
    <location>
        <begin position="427"/>
        <end position="445"/>
    </location>
</feature>
<keyword evidence="10" id="KW-0739">Sodium transport</keyword>
<dbReference type="GO" id="GO:0005886">
    <property type="term" value="C:plasma membrane"/>
    <property type="evidence" value="ECO:0007669"/>
    <property type="project" value="UniProtKB-SubCell"/>
</dbReference>
<keyword evidence="5 12" id="KW-0812">Transmembrane</keyword>
<dbReference type="OrthoDB" id="6132759at2759"/>
<evidence type="ECO:0000256" key="3">
    <source>
        <dbReference type="ARBA" id="ARBA00022448"/>
    </source>
</evidence>
<keyword evidence="7" id="KW-0915">Sodium</keyword>
<keyword evidence="4" id="KW-1003">Cell membrane</keyword>
<feature type="transmembrane region" description="Helical" evidence="12">
    <location>
        <begin position="20"/>
        <end position="39"/>
    </location>
</feature>
<gene>
    <name evidence="13" type="ORF">PVAND_006017</name>
</gene>
<dbReference type="AlphaFoldDB" id="A0A9J6C2R2"/>
<keyword evidence="9 12" id="KW-0472">Membrane</keyword>
<proteinExistence type="inferred from homology"/>
<dbReference type="Proteomes" id="UP001107558">
    <property type="component" value="Chromosome 2"/>
</dbReference>
<comment type="subcellular location">
    <subcellularLocation>
        <location evidence="1">Cell membrane</location>
        <topology evidence="1">Multi-pass membrane protein</topology>
    </subcellularLocation>
</comment>
<evidence type="ECO:0000256" key="10">
    <source>
        <dbReference type="ARBA" id="ARBA00023201"/>
    </source>
</evidence>
<keyword evidence="14" id="KW-1185">Reference proteome</keyword>
<keyword evidence="8" id="KW-0406">Ion transport</keyword>
<dbReference type="NCBIfam" id="TIGR00813">
    <property type="entry name" value="sss"/>
    <property type="match status" value="1"/>
</dbReference>